<keyword evidence="5 6" id="KW-0472">Membrane</keyword>
<keyword evidence="9" id="KW-1185">Reference proteome</keyword>
<comment type="caution">
    <text evidence="8">The sequence shown here is derived from an EMBL/GenBank/DDBJ whole genome shotgun (WGS) entry which is preliminary data.</text>
</comment>
<keyword evidence="4 6" id="KW-1133">Transmembrane helix</keyword>
<evidence type="ECO:0000313" key="8">
    <source>
        <dbReference type="EMBL" id="GGB30382.1"/>
    </source>
</evidence>
<evidence type="ECO:0000256" key="7">
    <source>
        <dbReference type="SAM" id="SignalP"/>
    </source>
</evidence>
<evidence type="ECO:0000256" key="1">
    <source>
        <dbReference type="ARBA" id="ARBA00004236"/>
    </source>
</evidence>
<keyword evidence="7" id="KW-0732">Signal</keyword>
<dbReference type="EMBL" id="BMJD01000002">
    <property type="protein sequence ID" value="GGB30382.1"/>
    <property type="molecule type" value="Genomic_DNA"/>
</dbReference>
<evidence type="ECO:0000256" key="3">
    <source>
        <dbReference type="ARBA" id="ARBA00022692"/>
    </source>
</evidence>
<comment type="subcellular location">
    <subcellularLocation>
        <location evidence="1">Cell membrane</location>
    </subcellularLocation>
</comment>
<keyword evidence="8" id="KW-0282">Flagellum</keyword>
<dbReference type="GO" id="GO:0016020">
    <property type="term" value="C:membrane"/>
    <property type="evidence" value="ECO:0007669"/>
    <property type="project" value="InterPro"/>
</dbReference>
<feature type="transmembrane region" description="Helical" evidence="6">
    <location>
        <begin position="75"/>
        <end position="96"/>
    </location>
</feature>
<proteinExistence type="predicted"/>
<evidence type="ECO:0000256" key="4">
    <source>
        <dbReference type="ARBA" id="ARBA00022989"/>
    </source>
</evidence>
<reference evidence="8" key="2">
    <citation type="submission" date="2020-09" db="EMBL/GenBank/DDBJ databases">
        <authorList>
            <person name="Sun Q."/>
            <person name="Zhou Y."/>
        </authorList>
    </citation>
    <scope>NUCLEOTIDE SEQUENCE</scope>
    <source>
        <strain evidence="8">CGMCC 1.15454</strain>
    </source>
</reference>
<evidence type="ECO:0000256" key="6">
    <source>
        <dbReference type="SAM" id="Phobius"/>
    </source>
</evidence>
<dbReference type="Pfam" id="PF04347">
    <property type="entry name" value="FliO"/>
    <property type="match status" value="1"/>
</dbReference>
<keyword evidence="8" id="KW-0969">Cilium</keyword>
<feature type="signal peptide" evidence="7">
    <location>
        <begin position="1"/>
        <end position="26"/>
    </location>
</feature>
<reference evidence="8" key="1">
    <citation type="journal article" date="2014" name="Int. J. Syst. Evol. Microbiol.">
        <title>Complete genome sequence of Corynebacterium casei LMG S-19264T (=DSM 44701T), isolated from a smear-ripened cheese.</title>
        <authorList>
            <consortium name="US DOE Joint Genome Institute (JGI-PGF)"/>
            <person name="Walter F."/>
            <person name="Albersmeier A."/>
            <person name="Kalinowski J."/>
            <person name="Ruckert C."/>
        </authorList>
    </citation>
    <scope>NUCLEOTIDE SEQUENCE</scope>
    <source>
        <strain evidence="8">CGMCC 1.15454</strain>
    </source>
</reference>
<keyword evidence="8" id="KW-0966">Cell projection</keyword>
<name>A0A9W5X409_9BACI</name>
<dbReference type="Proteomes" id="UP000621492">
    <property type="component" value="Unassembled WGS sequence"/>
</dbReference>
<gene>
    <name evidence="8" type="primary">fliZ</name>
    <name evidence="8" type="ORF">GCM10011409_04640</name>
</gene>
<evidence type="ECO:0000256" key="5">
    <source>
        <dbReference type="ARBA" id="ARBA00023136"/>
    </source>
</evidence>
<evidence type="ECO:0000313" key="9">
    <source>
        <dbReference type="Proteomes" id="UP000621492"/>
    </source>
</evidence>
<feature type="chain" id="PRO_5040825837" evidence="7">
    <location>
        <begin position="27"/>
        <end position="220"/>
    </location>
</feature>
<accession>A0A9W5X409</accession>
<keyword evidence="3 6" id="KW-0812">Transmembrane</keyword>
<dbReference type="RefSeq" id="WP_088050208.1">
    <property type="nucleotide sequence ID" value="NZ_BMJD01000002.1"/>
</dbReference>
<keyword evidence="2" id="KW-1003">Cell membrane</keyword>
<organism evidence="8 9">
    <name type="scientific">Lentibacillus populi</name>
    <dbReference type="NCBI Taxonomy" id="1827502"/>
    <lineage>
        <taxon>Bacteria</taxon>
        <taxon>Bacillati</taxon>
        <taxon>Bacillota</taxon>
        <taxon>Bacilli</taxon>
        <taxon>Bacillales</taxon>
        <taxon>Bacillaceae</taxon>
        <taxon>Lentibacillus</taxon>
    </lineage>
</organism>
<dbReference type="AlphaFoldDB" id="A0A9W5X409"/>
<sequence>MGKKIGITVGLLLVILSTVMNINVLAASPNVKDCMEGNADCVDLDGETPDKQQKSEDDQANPSIGNDNGSLVFEFVKMGFALLIVVALIYLVLKFLNKRNRLFSRVKALENLGGISVGPNKSIQIVRIGKKMYLIGVGENVEMLQEITDEEVKNDLLHHNEGQNERTMPSLFLTKNDEARTGETEKRNEFKRLFTTELEKLKEGRKKLINQSRQKEDKHE</sequence>
<dbReference type="GO" id="GO:0044781">
    <property type="term" value="P:bacterial-type flagellum organization"/>
    <property type="evidence" value="ECO:0007669"/>
    <property type="project" value="InterPro"/>
</dbReference>
<evidence type="ECO:0000256" key="2">
    <source>
        <dbReference type="ARBA" id="ARBA00022475"/>
    </source>
</evidence>
<protein>
    <submittedName>
        <fullName evidence="8">Flagellar biosynthetic protein FliZ</fullName>
    </submittedName>
</protein>
<dbReference type="InterPro" id="IPR022781">
    <property type="entry name" value="Flagellar_biosynth_FliO"/>
</dbReference>